<proteinExistence type="predicted"/>
<keyword evidence="2" id="KW-1185">Reference proteome</keyword>
<name>A0A9D4N4L1_DREPO</name>
<sequence>MVVNAYAQSVVPEKPVKFAQSNQGQQASTFITDAVSVPRPDVMTNQNLKQTPLLLVGTMDGELTSALAPGRVTLPSPMYRYVPENGEKASQKPLL</sequence>
<accession>A0A9D4N4L1</accession>
<dbReference type="AlphaFoldDB" id="A0A9D4N4L1"/>
<reference evidence="1" key="1">
    <citation type="journal article" date="2019" name="bioRxiv">
        <title>The Genome of the Zebra Mussel, Dreissena polymorpha: A Resource for Invasive Species Research.</title>
        <authorList>
            <person name="McCartney M.A."/>
            <person name="Auch B."/>
            <person name="Kono T."/>
            <person name="Mallez S."/>
            <person name="Zhang Y."/>
            <person name="Obille A."/>
            <person name="Becker A."/>
            <person name="Abrahante J.E."/>
            <person name="Garbe J."/>
            <person name="Badalamenti J.P."/>
            <person name="Herman A."/>
            <person name="Mangelson H."/>
            <person name="Liachko I."/>
            <person name="Sullivan S."/>
            <person name="Sone E.D."/>
            <person name="Koren S."/>
            <person name="Silverstein K.A.T."/>
            <person name="Beckman K.B."/>
            <person name="Gohl D.M."/>
        </authorList>
    </citation>
    <scope>NUCLEOTIDE SEQUENCE</scope>
    <source>
        <strain evidence="1">Duluth1</strain>
        <tissue evidence="1">Whole animal</tissue>
    </source>
</reference>
<gene>
    <name evidence="1" type="ORF">DPMN_011698</name>
</gene>
<reference evidence="1" key="2">
    <citation type="submission" date="2020-11" db="EMBL/GenBank/DDBJ databases">
        <authorList>
            <person name="McCartney M.A."/>
            <person name="Auch B."/>
            <person name="Kono T."/>
            <person name="Mallez S."/>
            <person name="Becker A."/>
            <person name="Gohl D.M."/>
            <person name="Silverstein K.A.T."/>
            <person name="Koren S."/>
            <person name="Bechman K.B."/>
            <person name="Herman A."/>
            <person name="Abrahante J.E."/>
            <person name="Garbe J."/>
        </authorList>
    </citation>
    <scope>NUCLEOTIDE SEQUENCE</scope>
    <source>
        <strain evidence="1">Duluth1</strain>
        <tissue evidence="1">Whole animal</tissue>
    </source>
</reference>
<protein>
    <submittedName>
        <fullName evidence="1">Uncharacterized protein</fullName>
    </submittedName>
</protein>
<dbReference type="Proteomes" id="UP000828390">
    <property type="component" value="Unassembled WGS sequence"/>
</dbReference>
<organism evidence="1 2">
    <name type="scientific">Dreissena polymorpha</name>
    <name type="common">Zebra mussel</name>
    <name type="synonym">Mytilus polymorpha</name>
    <dbReference type="NCBI Taxonomy" id="45954"/>
    <lineage>
        <taxon>Eukaryota</taxon>
        <taxon>Metazoa</taxon>
        <taxon>Spiralia</taxon>
        <taxon>Lophotrochozoa</taxon>
        <taxon>Mollusca</taxon>
        <taxon>Bivalvia</taxon>
        <taxon>Autobranchia</taxon>
        <taxon>Heteroconchia</taxon>
        <taxon>Euheterodonta</taxon>
        <taxon>Imparidentia</taxon>
        <taxon>Neoheterodontei</taxon>
        <taxon>Myida</taxon>
        <taxon>Dreissenoidea</taxon>
        <taxon>Dreissenidae</taxon>
        <taxon>Dreissena</taxon>
    </lineage>
</organism>
<comment type="caution">
    <text evidence="1">The sequence shown here is derived from an EMBL/GenBank/DDBJ whole genome shotgun (WGS) entry which is preliminary data.</text>
</comment>
<evidence type="ECO:0000313" key="1">
    <source>
        <dbReference type="EMBL" id="KAH3887680.1"/>
    </source>
</evidence>
<dbReference type="EMBL" id="JAIWYP010000001">
    <property type="protein sequence ID" value="KAH3887680.1"/>
    <property type="molecule type" value="Genomic_DNA"/>
</dbReference>
<evidence type="ECO:0000313" key="2">
    <source>
        <dbReference type="Proteomes" id="UP000828390"/>
    </source>
</evidence>